<organism evidence="2 3">
    <name type="scientific">Podospora didyma</name>
    <dbReference type="NCBI Taxonomy" id="330526"/>
    <lineage>
        <taxon>Eukaryota</taxon>
        <taxon>Fungi</taxon>
        <taxon>Dikarya</taxon>
        <taxon>Ascomycota</taxon>
        <taxon>Pezizomycotina</taxon>
        <taxon>Sordariomycetes</taxon>
        <taxon>Sordariomycetidae</taxon>
        <taxon>Sordariales</taxon>
        <taxon>Podosporaceae</taxon>
        <taxon>Podospora</taxon>
    </lineage>
</organism>
<reference evidence="2" key="1">
    <citation type="journal article" date="2023" name="Mol. Phylogenet. Evol.">
        <title>Genome-scale phylogeny and comparative genomics of the fungal order Sordariales.</title>
        <authorList>
            <person name="Hensen N."/>
            <person name="Bonometti L."/>
            <person name="Westerberg I."/>
            <person name="Brannstrom I.O."/>
            <person name="Guillou S."/>
            <person name="Cros-Aarteil S."/>
            <person name="Calhoun S."/>
            <person name="Haridas S."/>
            <person name="Kuo A."/>
            <person name="Mondo S."/>
            <person name="Pangilinan J."/>
            <person name="Riley R."/>
            <person name="LaButti K."/>
            <person name="Andreopoulos B."/>
            <person name="Lipzen A."/>
            <person name="Chen C."/>
            <person name="Yan M."/>
            <person name="Daum C."/>
            <person name="Ng V."/>
            <person name="Clum A."/>
            <person name="Steindorff A."/>
            <person name="Ohm R.A."/>
            <person name="Martin F."/>
            <person name="Silar P."/>
            <person name="Natvig D.O."/>
            <person name="Lalanne C."/>
            <person name="Gautier V."/>
            <person name="Ament-Velasquez S.L."/>
            <person name="Kruys A."/>
            <person name="Hutchinson M.I."/>
            <person name="Powell A.J."/>
            <person name="Barry K."/>
            <person name="Miller A.N."/>
            <person name="Grigoriev I.V."/>
            <person name="Debuchy R."/>
            <person name="Gladieux P."/>
            <person name="Hiltunen Thoren M."/>
            <person name="Johannesson H."/>
        </authorList>
    </citation>
    <scope>NUCLEOTIDE SEQUENCE</scope>
    <source>
        <strain evidence="2">CBS 232.78</strain>
    </source>
</reference>
<feature type="signal peptide" evidence="1">
    <location>
        <begin position="1"/>
        <end position="26"/>
    </location>
</feature>
<evidence type="ECO:0000313" key="3">
    <source>
        <dbReference type="Proteomes" id="UP001285441"/>
    </source>
</evidence>
<keyword evidence="1" id="KW-0732">Signal</keyword>
<evidence type="ECO:0008006" key="4">
    <source>
        <dbReference type="Google" id="ProtNLM"/>
    </source>
</evidence>
<feature type="chain" id="PRO_5041966820" description="Secreted protein" evidence="1">
    <location>
        <begin position="27"/>
        <end position="88"/>
    </location>
</feature>
<keyword evidence="3" id="KW-1185">Reference proteome</keyword>
<gene>
    <name evidence="2" type="ORF">B0H63DRAFT_456900</name>
</gene>
<sequence length="88" mass="10008">MVPWRAAYFICQLDWILFGLLPCVSTNRRPLSMSDNSAVNESSTIHTFTYVYAHAIKRAVGSRRVLCLSTLFIVLCNQHCLPIVADYK</sequence>
<evidence type="ECO:0000313" key="2">
    <source>
        <dbReference type="EMBL" id="KAK3392947.1"/>
    </source>
</evidence>
<comment type="caution">
    <text evidence="2">The sequence shown here is derived from an EMBL/GenBank/DDBJ whole genome shotgun (WGS) entry which is preliminary data.</text>
</comment>
<dbReference type="Proteomes" id="UP001285441">
    <property type="component" value="Unassembled WGS sequence"/>
</dbReference>
<accession>A0AAE0U6Q8</accession>
<evidence type="ECO:0000256" key="1">
    <source>
        <dbReference type="SAM" id="SignalP"/>
    </source>
</evidence>
<protein>
    <recommendedName>
        <fullName evidence="4">Secreted protein</fullName>
    </recommendedName>
</protein>
<proteinExistence type="predicted"/>
<reference evidence="2" key="2">
    <citation type="submission" date="2023-06" db="EMBL/GenBank/DDBJ databases">
        <authorList>
            <consortium name="Lawrence Berkeley National Laboratory"/>
            <person name="Haridas S."/>
            <person name="Hensen N."/>
            <person name="Bonometti L."/>
            <person name="Westerberg I."/>
            <person name="Brannstrom I.O."/>
            <person name="Guillou S."/>
            <person name="Cros-Aarteil S."/>
            <person name="Calhoun S."/>
            <person name="Kuo A."/>
            <person name="Mondo S."/>
            <person name="Pangilinan J."/>
            <person name="Riley R."/>
            <person name="LaButti K."/>
            <person name="Andreopoulos B."/>
            <person name="Lipzen A."/>
            <person name="Chen C."/>
            <person name="Yanf M."/>
            <person name="Daum C."/>
            <person name="Ng V."/>
            <person name="Clum A."/>
            <person name="Steindorff A."/>
            <person name="Ohm R."/>
            <person name="Martin F."/>
            <person name="Silar P."/>
            <person name="Natvig D."/>
            <person name="Lalanne C."/>
            <person name="Gautier V."/>
            <person name="Ament-velasquez S.L."/>
            <person name="Kruys A."/>
            <person name="Hutchinson M.I."/>
            <person name="Powell A.J."/>
            <person name="Barry K."/>
            <person name="Miller A.N."/>
            <person name="Grigoriev I.V."/>
            <person name="Debuchy R."/>
            <person name="Gladieux P."/>
            <person name="Thoren M.H."/>
            <person name="Johannesson H."/>
        </authorList>
    </citation>
    <scope>NUCLEOTIDE SEQUENCE</scope>
    <source>
        <strain evidence="2">CBS 232.78</strain>
    </source>
</reference>
<name>A0AAE0U6Q8_9PEZI</name>
<dbReference type="AlphaFoldDB" id="A0AAE0U6Q8"/>
<dbReference type="EMBL" id="JAULSW010000001">
    <property type="protein sequence ID" value="KAK3392947.1"/>
    <property type="molecule type" value="Genomic_DNA"/>
</dbReference>